<keyword evidence="5" id="KW-1185">Reference proteome</keyword>
<dbReference type="Gene3D" id="3.30.750.24">
    <property type="entry name" value="STAS domain"/>
    <property type="match status" value="1"/>
</dbReference>
<dbReference type="SUPFAM" id="SSF52091">
    <property type="entry name" value="SpoIIaa-like"/>
    <property type="match status" value="1"/>
</dbReference>
<evidence type="ECO:0000256" key="2">
    <source>
        <dbReference type="RuleBase" id="RU003749"/>
    </source>
</evidence>
<evidence type="ECO:0000259" key="3">
    <source>
        <dbReference type="PROSITE" id="PS50801"/>
    </source>
</evidence>
<dbReference type="NCBIfam" id="TIGR00377">
    <property type="entry name" value="ant_ant_sig"/>
    <property type="match status" value="1"/>
</dbReference>
<dbReference type="RefSeq" id="WP_209706719.1">
    <property type="nucleotide sequence ID" value="NZ_JAGIOO010000001.1"/>
</dbReference>
<comment type="similarity">
    <text evidence="1 2">Belongs to the anti-sigma-factor antagonist family.</text>
</comment>
<sequence>MMPAAQRPDEQQEQALMLRLSTRRTEHGAAVLSATGEIDLLTVDSLRAELDSVLAETPALLVLDLGGVSFLASCGLAALVELHRRASAEGVPVRLVSTARSVTRPLSATGLLREFTLFDDVRSALA</sequence>
<reference evidence="4 5" key="1">
    <citation type="submission" date="2021-03" db="EMBL/GenBank/DDBJ databases">
        <title>Sequencing the genomes of 1000 actinobacteria strains.</title>
        <authorList>
            <person name="Klenk H.-P."/>
        </authorList>
    </citation>
    <scope>NUCLEOTIDE SEQUENCE [LARGE SCALE GENOMIC DNA]</scope>
    <source>
        <strain evidence="4 5">DSM 44580</strain>
    </source>
</reference>
<feature type="domain" description="STAS" evidence="3">
    <location>
        <begin position="19"/>
        <end position="126"/>
    </location>
</feature>
<dbReference type="Proteomes" id="UP001519363">
    <property type="component" value="Unassembled WGS sequence"/>
</dbReference>
<dbReference type="CDD" id="cd07043">
    <property type="entry name" value="STAS_anti-anti-sigma_factors"/>
    <property type="match status" value="1"/>
</dbReference>
<proteinExistence type="inferred from homology"/>
<comment type="caution">
    <text evidence="4">The sequence shown here is derived from an EMBL/GenBank/DDBJ whole genome shotgun (WGS) entry which is preliminary data.</text>
</comment>
<dbReference type="PROSITE" id="PS50801">
    <property type="entry name" value="STAS"/>
    <property type="match status" value="1"/>
</dbReference>
<dbReference type="InterPro" id="IPR003658">
    <property type="entry name" value="Anti-sigma_ant"/>
</dbReference>
<evidence type="ECO:0000313" key="5">
    <source>
        <dbReference type="Proteomes" id="UP001519363"/>
    </source>
</evidence>
<evidence type="ECO:0000313" key="4">
    <source>
        <dbReference type="EMBL" id="MBP2473234.1"/>
    </source>
</evidence>
<dbReference type="InterPro" id="IPR002645">
    <property type="entry name" value="STAS_dom"/>
</dbReference>
<gene>
    <name evidence="4" type="ORF">JOF53_002106</name>
</gene>
<organism evidence="4 5">
    <name type="scientific">Crossiella equi</name>
    <dbReference type="NCBI Taxonomy" id="130796"/>
    <lineage>
        <taxon>Bacteria</taxon>
        <taxon>Bacillati</taxon>
        <taxon>Actinomycetota</taxon>
        <taxon>Actinomycetes</taxon>
        <taxon>Pseudonocardiales</taxon>
        <taxon>Pseudonocardiaceae</taxon>
        <taxon>Crossiella</taxon>
    </lineage>
</organism>
<accession>A0ABS5A9H5</accession>
<protein>
    <recommendedName>
        <fullName evidence="2">Anti-sigma factor antagonist</fullName>
    </recommendedName>
</protein>
<dbReference type="PANTHER" id="PTHR33495">
    <property type="entry name" value="ANTI-SIGMA FACTOR ANTAGONIST TM_1081-RELATED-RELATED"/>
    <property type="match status" value="1"/>
</dbReference>
<evidence type="ECO:0000256" key="1">
    <source>
        <dbReference type="ARBA" id="ARBA00009013"/>
    </source>
</evidence>
<dbReference type="PANTHER" id="PTHR33495:SF13">
    <property type="entry name" value="ANTI-SIGMA-F FACTOR ANTAGONIST RSFB"/>
    <property type="match status" value="1"/>
</dbReference>
<dbReference type="EMBL" id="JAGIOO010000001">
    <property type="protein sequence ID" value="MBP2473234.1"/>
    <property type="molecule type" value="Genomic_DNA"/>
</dbReference>
<dbReference type="InterPro" id="IPR036513">
    <property type="entry name" value="STAS_dom_sf"/>
</dbReference>
<dbReference type="Pfam" id="PF01740">
    <property type="entry name" value="STAS"/>
    <property type="match status" value="1"/>
</dbReference>
<name>A0ABS5A9H5_9PSEU</name>